<evidence type="ECO:0000256" key="3">
    <source>
        <dbReference type="ARBA" id="ARBA00022692"/>
    </source>
</evidence>
<dbReference type="InterPro" id="IPR001104">
    <property type="entry name" value="3-oxo-5_a-steroid_4-DH_C"/>
</dbReference>
<organism evidence="7 8">
    <name type="scientific">Fusarium venenatum</name>
    <dbReference type="NCBI Taxonomy" id="56646"/>
    <lineage>
        <taxon>Eukaryota</taxon>
        <taxon>Fungi</taxon>
        <taxon>Dikarya</taxon>
        <taxon>Ascomycota</taxon>
        <taxon>Pezizomycotina</taxon>
        <taxon>Sordariomycetes</taxon>
        <taxon>Hypocreomycetidae</taxon>
        <taxon>Hypocreales</taxon>
        <taxon>Nectriaceae</taxon>
        <taxon>Fusarium</taxon>
    </lineage>
</organism>
<evidence type="ECO:0000256" key="4">
    <source>
        <dbReference type="ARBA" id="ARBA00022989"/>
    </source>
</evidence>
<feature type="domain" description="3-oxo-5-alpha-steroid 4-dehydrogenase C-terminal" evidence="6">
    <location>
        <begin position="122"/>
        <end position="298"/>
    </location>
</feature>
<comment type="similarity">
    <text evidence="2">Belongs to the steroid 5-alpha reductase family.</text>
</comment>
<comment type="subcellular location">
    <subcellularLocation>
        <location evidence="1">Membrane</location>
        <topology evidence="1">Multi-pass membrane protein</topology>
    </subcellularLocation>
</comment>
<evidence type="ECO:0000259" key="6">
    <source>
        <dbReference type="Pfam" id="PF02544"/>
    </source>
</evidence>
<keyword evidence="4" id="KW-1133">Transmembrane helix</keyword>
<evidence type="ECO:0000313" key="7">
    <source>
        <dbReference type="EMBL" id="CEI65442.1"/>
    </source>
</evidence>
<keyword evidence="3" id="KW-0812">Transmembrane</keyword>
<evidence type="ECO:0000256" key="5">
    <source>
        <dbReference type="ARBA" id="ARBA00023136"/>
    </source>
</evidence>
<dbReference type="Proteomes" id="UP000245910">
    <property type="component" value="Chromosome I"/>
</dbReference>
<dbReference type="GO" id="GO:0008202">
    <property type="term" value="P:steroid metabolic process"/>
    <property type="evidence" value="ECO:0007669"/>
    <property type="project" value="InterPro"/>
</dbReference>
<dbReference type="InterPro" id="IPR016636">
    <property type="entry name" value="3-oxo-5-alpha-steroid_4-DH"/>
</dbReference>
<accession>A0A2L2T3W0</accession>
<dbReference type="InterPro" id="IPR039357">
    <property type="entry name" value="SRD5A/TECR"/>
</dbReference>
<name>A0A2L2T3W0_9HYPO</name>
<evidence type="ECO:0000313" key="8">
    <source>
        <dbReference type="Proteomes" id="UP000245910"/>
    </source>
</evidence>
<dbReference type="PANTHER" id="PTHR10556">
    <property type="entry name" value="3-OXO-5-ALPHA-STEROID 4-DEHYDROGENASE"/>
    <property type="match status" value="1"/>
</dbReference>
<dbReference type="PIRSF" id="PIRSF015596">
    <property type="entry name" value="5_alpha-SR2"/>
    <property type="match status" value="1"/>
</dbReference>
<dbReference type="AlphaFoldDB" id="A0A2L2T3W0"/>
<evidence type="ECO:0000256" key="1">
    <source>
        <dbReference type="ARBA" id="ARBA00004141"/>
    </source>
</evidence>
<dbReference type="STRING" id="56646.A0A2L2T3W0"/>
<dbReference type="EMBL" id="LN649229">
    <property type="protein sequence ID" value="CEI65442.1"/>
    <property type="molecule type" value="Genomic_DNA"/>
</dbReference>
<evidence type="ECO:0000256" key="2">
    <source>
        <dbReference type="ARBA" id="ARBA00007742"/>
    </source>
</evidence>
<dbReference type="GO" id="GO:0003865">
    <property type="term" value="F:3-oxo-5-alpha-steroid 4-dehydrogenase activity"/>
    <property type="evidence" value="ECO:0007669"/>
    <property type="project" value="InterPro"/>
</dbReference>
<protein>
    <recommendedName>
        <fullName evidence="6">3-oxo-5-alpha-steroid 4-dehydrogenase C-terminal domain-containing protein</fullName>
    </recommendedName>
</protein>
<keyword evidence="8" id="KW-1185">Reference proteome</keyword>
<dbReference type="Pfam" id="PF02544">
    <property type="entry name" value="Steroid_dh"/>
    <property type="match status" value="1"/>
</dbReference>
<dbReference type="GO" id="GO:0016020">
    <property type="term" value="C:membrane"/>
    <property type="evidence" value="ECO:0007669"/>
    <property type="project" value="UniProtKB-SubCell"/>
</dbReference>
<dbReference type="PANTHER" id="PTHR10556:SF43">
    <property type="entry name" value="STEROID 5-ALPHA-REDUCTASE DET2"/>
    <property type="match status" value="1"/>
</dbReference>
<dbReference type="PROSITE" id="PS50244">
    <property type="entry name" value="S5A_REDUCTASE"/>
    <property type="match status" value="1"/>
</dbReference>
<keyword evidence="5" id="KW-0472">Membrane</keyword>
<reference evidence="8" key="1">
    <citation type="submission" date="2014-10" db="EMBL/GenBank/DDBJ databases">
        <authorList>
            <person name="King R."/>
        </authorList>
    </citation>
    <scope>NUCLEOTIDE SEQUENCE [LARGE SCALE GENOMIC DNA]</scope>
    <source>
        <strain evidence="8">A3/5</strain>
    </source>
</reference>
<proteinExistence type="inferred from homology"/>
<sequence>MAIIEGWLPPTRENYNTILTVWQIAYPVIGSVQWLTEWYGMGKTSVSSRLNLPGRIGWLTMEVPGALTLMYLMKVLPEQHGIDDLPWQNKVLAGLFLGTQVIHYSYRAVMFPFLQPSMSPLHIAVWSLAFSFQMFNATCLGSWLAAYGPVTEAEWSSQSSIVQFSAGILIFYLGLSGNFFHDEELRDIRRREMQRQERIKLEQNGNGNQSYSKGAEKHYQIPQAGLFRYVLFPHYLCEWVEWAGFWMAAGWGCGPARAFLVNELFSMFPRAVRGKRWYVERFGEDKVGKRWAVIPGVW</sequence>